<keyword evidence="1" id="KW-0472">Membrane</keyword>
<gene>
    <name evidence="2" type="ORF">A2541_01025</name>
</gene>
<accession>A0A1G2PF62</accession>
<feature type="transmembrane region" description="Helical" evidence="1">
    <location>
        <begin position="17"/>
        <end position="37"/>
    </location>
</feature>
<keyword evidence="1" id="KW-1133">Transmembrane helix</keyword>
<proteinExistence type="predicted"/>
<evidence type="ECO:0000313" key="3">
    <source>
        <dbReference type="Proteomes" id="UP000176965"/>
    </source>
</evidence>
<reference evidence="2 3" key="1">
    <citation type="journal article" date="2016" name="Nat. Commun.">
        <title>Thousands of microbial genomes shed light on interconnected biogeochemical processes in an aquifer system.</title>
        <authorList>
            <person name="Anantharaman K."/>
            <person name="Brown C.T."/>
            <person name="Hug L.A."/>
            <person name="Sharon I."/>
            <person name="Castelle C.J."/>
            <person name="Probst A.J."/>
            <person name="Thomas B.C."/>
            <person name="Singh A."/>
            <person name="Wilkins M.J."/>
            <person name="Karaoz U."/>
            <person name="Brodie E.L."/>
            <person name="Williams K.H."/>
            <person name="Hubbard S.S."/>
            <person name="Banfield J.F."/>
        </authorList>
    </citation>
    <scope>NUCLEOTIDE SEQUENCE [LARGE SCALE GENOMIC DNA]</scope>
</reference>
<name>A0A1G2PF62_9BACT</name>
<evidence type="ECO:0000256" key="1">
    <source>
        <dbReference type="SAM" id="Phobius"/>
    </source>
</evidence>
<dbReference type="AlphaFoldDB" id="A0A1G2PF62"/>
<comment type="caution">
    <text evidence="2">The sequence shown here is derived from an EMBL/GenBank/DDBJ whole genome shotgun (WGS) entry which is preliminary data.</text>
</comment>
<dbReference type="Proteomes" id="UP000176965">
    <property type="component" value="Unassembled WGS sequence"/>
</dbReference>
<keyword evidence="1" id="KW-0812">Transmembrane</keyword>
<dbReference type="STRING" id="1802338.A2541_01025"/>
<dbReference type="EMBL" id="MHSQ01000022">
    <property type="protein sequence ID" value="OHA46985.1"/>
    <property type="molecule type" value="Genomic_DNA"/>
</dbReference>
<organism evidence="2 3">
    <name type="scientific">Candidatus Taylorbacteria bacterium RIFOXYD2_FULL_36_9</name>
    <dbReference type="NCBI Taxonomy" id="1802338"/>
    <lineage>
        <taxon>Bacteria</taxon>
        <taxon>Candidatus Tayloriibacteriota</taxon>
    </lineage>
</organism>
<protein>
    <submittedName>
        <fullName evidence="2">Uncharacterized protein</fullName>
    </submittedName>
</protein>
<evidence type="ECO:0000313" key="2">
    <source>
        <dbReference type="EMBL" id="OHA46985.1"/>
    </source>
</evidence>
<sequence>MGLLTNIRQKSDGSKKLLALIIAIILTLIIVGLWFSFTAKTAADDQIVNQKPSLLSSLSPWQVIKEEFSKVFSDLSKKSDVIIPVEVIEATTSDSLTL</sequence>